<feature type="transmembrane region" description="Helical" evidence="7">
    <location>
        <begin position="226"/>
        <end position="247"/>
    </location>
</feature>
<dbReference type="GO" id="GO:0042158">
    <property type="term" value="P:lipoprotein biosynthetic process"/>
    <property type="evidence" value="ECO:0007669"/>
    <property type="project" value="UniProtKB-UniRule"/>
</dbReference>
<keyword evidence="8" id="KW-0449">Lipoprotein</keyword>
<dbReference type="Proteomes" id="UP000214688">
    <property type="component" value="Chromosome"/>
</dbReference>
<dbReference type="NCBIfam" id="TIGR00544">
    <property type="entry name" value="lgt"/>
    <property type="match status" value="1"/>
</dbReference>
<organism evidence="8 9">
    <name type="scientific">Tumebacillus algifaecis</name>
    <dbReference type="NCBI Taxonomy" id="1214604"/>
    <lineage>
        <taxon>Bacteria</taxon>
        <taxon>Bacillati</taxon>
        <taxon>Bacillota</taxon>
        <taxon>Bacilli</taxon>
        <taxon>Bacillales</taxon>
        <taxon>Alicyclobacillaceae</taxon>
        <taxon>Tumebacillus</taxon>
    </lineage>
</organism>
<dbReference type="KEGG" id="tab:CIG75_03245"/>
<feature type="transmembrane region" description="Helical" evidence="7">
    <location>
        <begin position="88"/>
        <end position="106"/>
    </location>
</feature>
<sequence>MREYLFTIFGFGIPSHSVLSALAILLGLGVTAYFAKQEGKDPEKLSEMAFAVILGGLLGARLWEVLFFQGGYYLSNPLEILAVWDGGMSVQGGLIGGILTGAWYVRKLKWSFWDTADIFAPGLILGQAIGRAACFMNGDAYGAPTNSGFGIVYPPGTNAYAEYGDQPLWPAEVFESMWCMVVFAVLILLKFKPLPKGMIFVIYVTLYSIARFFLEYLRGDTPEYLFNWTAGQWTSIAAILVTLVLFAGTRLLTKKGLGSDGTSKY</sequence>
<proteinExistence type="inferred from homology"/>
<evidence type="ECO:0000256" key="4">
    <source>
        <dbReference type="ARBA" id="ARBA00022692"/>
    </source>
</evidence>
<dbReference type="GO" id="GO:0008961">
    <property type="term" value="F:phosphatidylglycerol-prolipoprotein diacylglyceryl transferase activity"/>
    <property type="evidence" value="ECO:0007669"/>
    <property type="project" value="UniProtKB-UniRule"/>
</dbReference>
<feature type="transmembrane region" description="Helical" evidence="7">
    <location>
        <begin position="6"/>
        <end position="35"/>
    </location>
</feature>
<feature type="transmembrane region" description="Helical" evidence="7">
    <location>
        <begin position="173"/>
        <end position="191"/>
    </location>
</feature>
<keyword evidence="5 7" id="KW-1133">Transmembrane helix</keyword>
<keyword evidence="9" id="KW-1185">Reference proteome</keyword>
<dbReference type="InterPro" id="IPR001640">
    <property type="entry name" value="Lgt"/>
</dbReference>
<dbReference type="UniPathway" id="UPA00664"/>
<comment type="subcellular location">
    <subcellularLocation>
        <location evidence="7">Cell membrane</location>
        <topology evidence="7">Multi-pass membrane protein</topology>
    </subcellularLocation>
</comment>
<keyword evidence="3 7" id="KW-0808">Transferase</keyword>
<keyword evidence="6 7" id="KW-0472">Membrane</keyword>
<dbReference type="EC" id="2.5.1.145" evidence="7"/>
<dbReference type="RefSeq" id="WP_094235357.1">
    <property type="nucleotide sequence ID" value="NZ_CP022657.1"/>
</dbReference>
<keyword evidence="2 7" id="KW-1003">Cell membrane</keyword>
<name>A0A223CXQ6_9BACL</name>
<dbReference type="Pfam" id="PF01790">
    <property type="entry name" value="LGT"/>
    <property type="match status" value="1"/>
</dbReference>
<feature type="transmembrane region" description="Helical" evidence="7">
    <location>
        <begin position="47"/>
        <end position="68"/>
    </location>
</feature>
<evidence type="ECO:0000256" key="6">
    <source>
        <dbReference type="ARBA" id="ARBA00023136"/>
    </source>
</evidence>
<comment type="function">
    <text evidence="7">Catalyzes the transfer of the diacylglyceryl group from phosphatidylglycerol to the sulfhydryl group of the N-terminal cysteine of a prolipoprotein, the first step in the formation of mature lipoproteins.</text>
</comment>
<reference evidence="8 9" key="1">
    <citation type="journal article" date="2015" name="Int. J. Syst. Evol. Microbiol.">
        <title>Tumebacillus algifaecis sp. nov., isolated from decomposing algal scum.</title>
        <authorList>
            <person name="Wu Y.F."/>
            <person name="Zhang B."/>
            <person name="Xing P."/>
            <person name="Wu Q.L."/>
            <person name="Liu S.J."/>
        </authorList>
    </citation>
    <scope>NUCLEOTIDE SEQUENCE [LARGE SCALE GENOMIC DNA]</scope>
    <source>
        <strain evidence="8 9">THMBR28</strain>
    </source>
</reference>
<protein>
    <recommendedName>
        <fullName evidence="7">Phosphatidylglycerol--prolipoprotein diacylglyceryl transferase</fullName>
        <ecNumber evidence="7">2.5.1.145</ecNumber>
    </recommendedName>
</protein>
<comment type="pathway">
    <text evidence="7">Protein modification; lipoprotein biosynthesis (diacylglyceryl transfer).</text>
</comment>
<evidence type="ECO:0000256" key="2">
    <source>
        <dbReference type="ARBA" id="ARBA00022475"/>
    </source>
</evidence>
<evidence type="ECO:0000313" key="8">
    <source>
        <dbReference type="EMBL" id="ASS74098.1"/>
    </source>
</evidence>
<dbReference type="AlphaFoldDB" id="A0A223CXQ6"/>
<dbReference type="OrthoDB" id="871140at2"/>
<dbReference type="EMBL" id="CP022657">
    <property type="protein sequence ID" value="ASS74098.1"/>
    <property type="molecule type" value="Genomic_DNA"/>
</dbReference>
<accession>A0A223CXQ6</accession>
<dbReference type="HAMAP" id="MF_01147">
    <property type="entry name" value="Lgt"/>
    <property type="match status" value="1"/>
</dbReference>
<keyword evidence="4 7" id="KW-0812">Transmembrane</keyword>
<comment type="similarity">
    <text evidence="1 7">Belongs to the Lgt family.</text>
</comment>
<feature type="transmembrane region" description="Helical" evidence="7">
    <location>
        <begin position="198"/>
        <end position="214"/>
    </location>
</feature>
<evidence type="ECO:0000256" key="3">
    <source>
        <dbReference type="ARBA" id="ARBA00022679"/>
    </source>
</evidence>
<evidence type="ECO:0000256" key="7">
    <source>
        <dbReference type="HAMAP-Rule" id="MF_01147"/>
    </source>
</evidence>
<dbReference type="GO" id="GO:0005886">
    <property type="term" value="C:plasma membrane"/>
    <property type="evidence" value="ECO:0007669"/>
    <property type="project" value="UniProtKB-SubCell"/>
</dbReference>
<comment type="catalytic activity">
    <reaction evidence="7">
        <text>L-cysteinyl-[prolipoprotein] + a 1,2-diacyl-sn-glycero-3-phospho-(1'-sn-glycerol) = an S-1,2-diacyl-sn-glyceryl-L-cysteinyl-[prolipoprotein] + sn-glycerol 1-phosphate + H(+)</text>
        <dbReference type="Rhea" id="RHEA:56712"/>
        <dbReference type="Rhea" id="RHEA-COMP:14679"/>
        <dbReference type="Rhea" id="RHEA-COMP:14680"/>
        <dbReference type="ChEBI" id="CHEBI:15378"/>
        <dbReference type="ChEBI" id="CHEBI:29950"/>
        <dbReference type="ChEBI" id="CHEBI:57685"/>
        <dbReference type="ChEBI" id="CHEBI:64716"/>
        <dbReference type="ChEBI" id="CHEBI:140658"/>
        <dbReference type="EC" id="2.5.1.145"/>
    </reaction>
</comment>
<dbReference type="PANTHER" id="PTHR30589:SF0">
    <property type="entry name" value="PHOSPHATIDYLGLYCEROL--PROLIPOPROTEIN DIACYLGLYCERYL TRANSFERASE"/>
    <property type="match status" value="1"/>
</dbReference>
<gene>
    <name evidence="7 8" type="primary">lgt</name>
    <name evidence="8" type="ORF">CIG75_03245</name>
</gene>
<evidence type="ECO:0000256" key="5">
    <source>
        <dbReference type="ARBA" id="ARBA00022989"/>
    </source>
</evidence>
<dbReference type="PANTHER" id="PTHR30589">
    <property type="entry name" value="PROLIPOPROTEIN DIACYLGLYCERYL TRANSFERASE"/>
    <property type="match status" value="1"/>
</dbReference>
<evidence type="ECO:0000256" key="1">
    <source>
        <dbReference type="ARBA" id="ARBA00007150"/>
    </source>
</evidence>
<evidence type="ECO:0000313" key="9">
    <source>
        <dbReference type="Proteomes" id="UP000214688"/>
    </source>
</evidence>
<feature type="binding site" evidence="7">
    <location>
        <position position="131"/>
    </location>
    <ligand>
        <name>a 1,2-diacyl-sn-glycero-3-phospho-(1'-sn-glycerol)</name>
        <dbReference type="ChEBI" id="CHEBI:64716"/>
    </ligand>
</feature>